<protein>
    <submittedName>
        <fullName evidence="2">MARVEL domain-containing protein</fullName>
    </submittedName>
</protein>
<dbReference type="WBParaSite" id="JU765_v2.g970.t2">
    <property type="protein sequence ID" value="JU765_v2.g970.t2"/>
    <property type="gene ID" value="JU765_v2.g970"/>
</dbReference>
<sequence length="160" mass="17806">MMDWTRFGHRPDCVKLFTLFTTILIIMSTSAAIYQPVGTGVIWTTTIIALIADLSSILVLGLGLDTVFISRRHRILTWSLIEVVASVLSAILYFVCIWLCIHGANYGSTTAFTVSGFFCILNFFAYVYSFTQHIQLWMKDIGSPQELRATFGSATSYGAP</sequence>
<proteinExistence type="predicted"/>
<reference evidence="2" key="1">
    <citation type="submission" date="2025-08" db="UniProtKB">
        <authorList>
            <consortium name="WormBaseParasite"/>
        </authorList>
    </citation>
    <scope>IDENTIFICATION</scope>
</reference>
<evidence type="ECO:0000313" key="1">
    <source>
        <dbReference type="Proteomes" id="UP000887576"/>
    </source>
</evidence>
<dbReference type="Proteomes" id="UP000887576">
    <property type="component" value="Unplaced"/>
</dbReference>
<name>A0AC34RS42_9BILA</name>
<organism evidence="1 2">
    <name type="scientific">Panagrolaimus sp. JU765</name>
    <dbReference type="NCBI Taxonomy" id="591449"/>
    <lineage>
        <taxon>Eukaryota</taxon>
        <taxon>Metazoa</taxon>
        <taxon>Ecdysozoa</taxon>
        <taxon>Nematoda</taxon>
        <taxon>Chromadorea</taxon>
        <taxon>Rhabditida</taxon>
        <taxon>Tylenchina</taxon>
        <taxon>Panagrolaimomorpha</taxon>
        <taxon>Panagrolaimoidea</taxon>
        <taxon>Panagrolaimidae</taxon>
        <taxon>Panagrolaimus</taxon>
    </lineage>
</organism>
<evidence type="ECO:0000313" key="2">
    <source>
        <dbReference type="WBParaSite" id="JU765_v2.g970.t2"/>
    </source>
</evidence>
<accession>A0AC34RS42</accession>